<keyword evidence="1" id="KW-1133">Transmembrane helix</keyword>
<dbReference type="GO" id="GO:0005886">
    <property type="term" value="C:plasma membrane"/>
    <property type="evidence" value="ECO:0007669"/>
    <property type="project" value="TreeGrafter"/>
</dbReference>
<dbReference type="GO" id="GO:0090313">
    <property type="term" value="P:regulation of protein targeting to membrane"/>
    <property type="evidence" value="ECO:0007669"/>
    <property type="project" value="TreeGrafter"/>
</dbReference>
<proteinExistence type="predicted"/>
<dbReference type="Pfam" id="PF05170">
    <property type="entry name" value="AsmA"/>
    <property type="match status" value="1"/>
</dbReference>
<dbReference type="eggNOG" id="COG2982">
    <property type="taxonomic scope" value="Bacteria"/>
</dbReference>
<feature type="transmembrane region" description="Helical" evidence="1">
    <location>
        <begin position="7"/>
        <end position="29"/>
    </location>
</feature>
<evidence type="ECO:0000259" key="2">
    <source>
        <dbReference type="Pfam" id="PF05170"/>
    </source>
</evidence>
<keyword evidence="4" id="KW-1185">Reference proteome</keyword>
<organism evidence="3 4">
    <name type="scientific">Rhodanobacter thiooxydans</name>
    <dbReference type="NCBI Taxonomy" id="416169"/>
    <lineage>
        <taxon>Bacteria</taxon>
        <taxon>Pseudomonadati</taxon>
        <taxon>Pseudomonadota</taxon>
        <taxon>Gammaproteobacteria</taxon>
        <taxon>Lysobacterales</taxon>
        <taxon>Rhodanobacteraceae</taxon>
        <taxon>Rhodanobacter</taxon>
    </lineage>
</organism>
<evidence type="ECO:0000313" key="3">
    <source>
        <dbReference type="EMBL" id="KZC23227.1"/>
    </source>
</evidence>
<comment type="caution">
    <text evidence="3">The sequence shown here is derived from an EMBL/GenBank/DDBJ whole genome shotgun (WGS) entry which is preliminary data.</text>
</comment>
<dbReference type="EMBL" id="LVJS01000049">
    <property type="protein sequence ID" value="KZC23227.1"/>
    <property type="molecule type" value="Genomic_DNA"/>
</dbReference>
<dbReference type="STRING" id="416169.RHOFW104T7_15270"/>
<sequence>MQRHRKVLSWIAGTLLVLLAVLLLAVAMFDWNRAKPFIADKVSQAIGRPFAINGALTVDWRRDRLGGWPASWIPWPEFTARDISIANPDWAAQPRFAHLDALRFRLSLPALLAHRIDVPTLQLVRPTVDLERDKSGRASWDFTLPQSTVPSAWKLQLGTIGFDQGVITLDDAASRVKLKLVVEPLQQAIPYEQIVAQQSSDARGQAGKTAGAAATKAMAGGEATPEKVGQATASTVYQFGWTAEGSYQGSPLKGKGRTGAVLALQDKSMPLPLQADLRIGDSHIALVGTLTDPLHLGALDVRLWFSGSSMARLYPITGITLPDTPPYATEGHLKAELHRGGSRYSYQGFRGRVGGSDLSGNLLFVTGGARPKLSGEVHSKLLRFADLAPLIGADSRAEKAQRGDATPQPADKLLPVEPFRTGRWRAMDADVNFTGARIVRGAALPIDSLSTHLVMNNGALYLDPLSFGLAGGTVRSNVSLDGSRTPMRGLLKLNARHLKLKQLFPTFEPMRTSLGEINGDAALDAQGNSVAALLGSANGELTLLMNDGAISKTLLETAGLNVANIVIGKLFGDKTVPINCAATDMAASNGLFDMRLFVFDTGDALVNVTGTVNLASEKLDLDVKPHTKGLRVFSLRSPLYVRGTLKNPDVGVHAGPLLARGAGAVALGAVAAPAALLALIAPSHGDNGDNTCRTVLQQLRSSDTMRPGKPAARK</sequence>
<dbReference type="PANTHER" id="PTHR30441:SF9">
    <property type="entry name" value="ASMA FAMILY PROTEIN YHJG"/>
    <property type="match status" value="1"/>
</dbReference>
<gene>
    <name evidence="3" type="ORF">RHOFW104T7_15270</name>
</gene>
<keyword evidence="1" id="KW-0472">Membrane</keyword>
<name>A0A154QGX6_9GAMM</name>
<dbReference type="AlphaFoldDB" id="A0A154QGX6"/>
<evidence type="ECO:0000313" key="4">
    <source>
        <dbReference type="Proteomes" id="UP000076131"/>
    </source>
</evidence>
<evidence type="ECO:0000256" key="1">
    <source>
        <dbReference type="SAM" id="Phobius"/>
    </source>
</evidence>
<dbReference type="InterPro" id="IPR007844">
    <property type="entry name" value="AsmA"/>
</dbReference>
<accession>A0A154QGX6</accession>
<dbReference type="Proteomes" id="UP000076131">
    <property type="component" value="Unassembled WGS sequence"/>
</dbReference>
<feature type="domain" description="AsmA" evidence="2">
    <location>
        <begin position="1"/>
        <end position="593"/>
    </location>
</feature>
<dbReference type="PANTHER" id="PTHR30441">
    <property type="entry name" value="DUF748 DOMAIN-CONTAINING PROTEIN"/>
    <property type="match status" value="1"/>
</dbReference>
<keyword evidence="1" id="KW-0812">Transmembrane</keyword>
<dbReference type="InterPro" id="IPR052894">
    <property type="entry name" value="AsmA-related"/>
</dbReference>
<dbReference type="RefSeq" id="WP_008435354.1">
    <property type="nucleotide sequence ID" value="NZ_LVJS01000049.1"/>
</dbReference>
<reference evidence="3 4" key="1">
    <citation type="journal article" date="2016" name="MBio">
        <title>Lateral Gene Transfer in a Heavy Metal-Contaminated-Groundwater Microbial Community.</title>
        <authorList>
            <person name="Hemme C.L."/>
            <person name="Green S.J."/>
            <person name="Rishishwar L."/>
            <person name="Prakash O."/>
            <person name="Pettenato A."/>
            <person name="Chakraborty R."/>
            <person name="Deutschbauer A.M."/>
            <person name="Van Nostrand J.D."/>
            <person name="Wu L."/>
            <person name="He Z."/>
            <person name="Jordan I.K."/>
            <person name="Hazen T.C."/>
            <person name="Arkin A.P."/>
            <person name="Kostka J.E."/>
            <person name="Zhou J."/>
        </authorList>
    </citation>
    <scope>NUCLEOTIDE SEQUENCE [LARGE SCALE GENOMIC DNA]</scope>
    <source>
        <strain evidence="3 4">FW104-T7</strain>
    </source>
</reference>
<protein>
    <recommendedName>
        <fullName evidence="2">AsmA domain-containing protein</fullName>
    </recommendedName>
</protein>